<proteinExistence type="predicted"/>
<sequence length="38" mass="4303">CEGIISEDHQFTGVQFHPEGHPGPEDTAFIFDEFVKKL</sequence>
<dbReference type="Gene3D" id="3.40.50.880">
    <property type="match status" value="1"/>
</dbReference>
<organism evidence="2 3">
    <name type="scientific">Candidatus Shapirobacteria bacterium CG07_land_8_20_14_0_80_39_18</name>
    <dbReference type="NCBI Taxonomy" id="1974882"/>
    <lineage>
        <taxon>Bacteria</taxon>
        <taxon>Candidatus Shapironibacteriota</taxon>
    </lineage>
</organism>
<evidence type="ECO:0000313" key="3">
    <source>
        <dbReference type="Proteomes" id="UP000229502"/>
    </source>
</evidence>
<feature type="non-terminal residue" evidence="2">
    <location>
        <position position="1"/>
    </location>
</feature>
<accession>A0A2M6YR16</accession>
<evidence type="ECO:0000313" key="2">
    <source>
        <dbReference type="EMBL" id="PIU34574.1"/>
    </source>
</evidence>
<dbReference type="SUPFAM" id="SSF52317">
    <property type="entry name" value="Class I glutamine amidotransferase-like"/>
    <property type="match status" value="1"/>
</dbReference>
<comment type="caution">
    <text evidence="2">The sequence shown here is derived from an EMBL/GenBank/DDBJ whole genome shotgun (WGS) entry which is preliminary data.</text>
</comment>
<feature type="domain" description="Glutamine amidotransferase" evidence="1">
    <location>
        <begin position="2"/>
        <end position="36"/>
    </location>
</feature>
<dbReference type="PROSITE" id="PS51273">
    <property type="entry name" value="GATASE_TYPE_1"/>
    <property type="match status" value="1"/>
</dbReference>
<dbReference type="Pfam" id="PF00117">
    <property type="entry name" value="GATase"/>
    <property type="match status" value="1"/>
</dbReference>
<name>A0A2M6YR16_9BACT</name>
<dbReference type="AlphaFoldDB" id="A0A2M6YR16"/>
<gene>
    <name evidence="2" type="ORF">COT03_02115</name>
</gene>
<dbReference type="InterPro" id="IPR017926">
    <property type="entry name" value="GATASE"/>
</dbReference>
<reference evidence="3" key="1">
    <citation type="submission" date="2017-09" db="EMBL/GenBank/DDBJ databases">
        <title>Depth-based differentiation of microbial function through sediment-hosted aquifers and enrichment of novel symbionts in the deep terrestrial subsurface.</title>
        <authorList>
            <person name="Probst A.J."/>
            <person name="Ladd B."/>
            <person name="Jarett J.K."/>
            <person name="Geller-Mcgrath D.E."/>
            <person name="Sieber C.M.K."/>
            <person name="Emerson J.B."/>
            <person name="Anantharaman K."/>
            <person name="Thomas B.C."/>
            <person name="Malmstrom R."/>
            <person name="Stieglmeier M."/>
            <person name="Klingl A."/>
            <person name="Woyke T."/>
            <person name="Ryan C.M."/>
            <person name="Banfield J.F."/>
        </authorList>
    </citation>
    <scope>NUCLEOTIDE SEQUENCE [LARGE SCALE GENOMIC DNA]</scope>
</reference>
<dbReference type="Proteomes" id="UP000229502">
    <property type="component" value="Unassembled WGS sequence"/>
</dbReference>
<protein>
    <submittedName>
        <fullName evidence="2">Carbamoyl-phosphate synthase (Glutamine-hydrolyzing) small subunit</fullName>
    </submittedName>
</protein>
<dbReference type="EMBL" id="PEWZ01000103">
    <property type="protein sequence ID" value="PIU34574.1"/>
    <property type="molecule type" value="Genomic_DNA"/>
</dbReference>
<dbReference type="InterPro" id="IPR029062">
    <property type="entry name" value="Class_I_gatase-like"/>
</dbReference>
<evidence type="ECO:0000259" key="1">
    <source>
        <dbReference type="Pfam" id="PF00117"/>
    </source>
</evidence>